<organism evidence="1">
    <name type="scientific">Pseudo-nitzschia australis</name>
    <dbReference type="NCBI Taxonomy" id="44445"/>
    <lineage>
        <taxon>Eukaryota</taxon>
        <taxon>Sar</taxon>
        <taxon>Stramenopiles</taxon>
        <taxon>Ochrophyta</taxon>
        <taxon>Bacillariophyta</taxon>
        <taxon>Bacillariophyceae</taxon>
        <taxon>Bacillariophycidae</taxon>
        <taxon>Bacillariales</taxon>
        <taxon>Bacillariaceae</taxon>
        <taxon>Pseudo-nitzschia</taxon>
    </lineage>
</organism>
<name>A0A7S4AE30_9STRA</name>
<reference evidence="1" key="1">
    <citation type="submission" date="2021-01" db="EMBL/GenBank/DDBJ databases">
        <authorList>
            <person name="Corre E."/>
            <person name="Pelletier E."/>
            <person name="Niang G."/>
            <person name="Scheremetjew M."/>
            <person name="Finn R."/>
            <person name="Kale V."/>
            <person name="Holt S."/>
            <person name="Cochrane G."/>
            <person name="Meng A."/>
            <person name="Brown T."/>
            <person name="Cohen L."/>
        </authorList>
    </citation>
    <scope>NUCLEOTIDE SEQUENCE</scope>
    <source>
        <strain evidence="1">10249 10 AB</strain>
    </source>
</reference>
<proteinExistence type="predicted"/>
<evidence type="ECO:0000313" key="1">
    <source>
        <dbReference type="EMBL" id="CAE0712492.1"/>
    </source>
</evidence>
<protein>
    <submittedName>
        <fullName evidence="1">Uncharacterized protein</fullName>
    </submittedName>
</protein>
<gene>
    <name evidence="1" type="ORF">PAUS00366_LOCUS5244</name>
</gene>
<dbReference type="EMBL" id="HBIX01006642">
    <property type="protein sequence ID" value="CAE0712492.1"/>
    <property type="molecule type" value="Transcribed_RNA"/>
</dbReference>
<accession>A0A7S4AE30</accession>
<sequence length="119" mass="13613">MRYGTAVWTTTHSSTTSDFAPLSRRQSNFLDWVWLLRNHKTVSLLVVSCRNEPYRYRTVGLADHRNKPELLFHSWILVPGTGTCTPTSTSTSTSTVDDVTPDPRHRCSWCDFRTILALI</sequence>
<dbReference type="AlphaFoldDB" id="A0A7S4AE30"/>